<dbReference type="PANTHER" id="PTHR10160:SF19">
    <property type="entry name" value="PROTON-TRANSLOCATING NAD(P)(+) TRANSHYDROGENASE"/>
    <property type="match status" value="1"/>
</dbReference>
<comment type="catalytic activity">
    <reaction evidence="8">
        <text>NAD(+) + NADPH + H(+)(in) = NADH + NADP(+) + H(+)(out)</text>
        <dbReference type="Rhea" id="RHEA:47992"/>
        <dbReference type="ChEBI" id="CHEBI:15378"/>
        <dbReference type="ChEBI" id="CHEBI:57540"/>
        <dbReference type="ChEBI" id="CHEBI:57783"/>
        <dbReference type="ChEBI" id="CHEBI:57945"/>
        <dbReference type="ChEBI" id="CHEBI:58349"/>
        <dbReference type="EC" id="7.1.1.1"/>
    </reaction>
</comment>
<dbReference type="NCBIfam" id="NF006942">
    <property type="entry name" value="PRK09424.1"/>
    <property type="match status" value="1"/>
</dbReference>
<keyword evidence="7" id="KW-0520">NAD</keyword>
<comment type="caution">
    <text evidence="11">The sequence shown here is derived from an EMBL/GenBank/DDBJ whole genome shotgun (WGS) entry which is preliminary data.</text>
</comment>
<dbReference type="EMBL" id="JAHKPV010000019">
    <property type="protein sequence ID" value="MBU2874864.1"/>
    <property type="molecule type" value="Genomic_DNA"/>
</dbReference>
<comment type="function">
    <text evidence="1">The transhydrogenation between NADH and NADP is coupled to respiration and ATP hydrolysis and functions as a proton pump across the membrane.</text>
</comment>
<keyword evidence="6" id="KW-1278">Translocase</keyword>
<dbReference type="Pfam" id="PF05222">
    <property type="entry name" value="AlaDh_PNT_N"/>
    <property type="match status" value="1"/>
</dbReference>
<keyword evidence="12" id="KW-1185">Reference proteome</keyword>
<dbReference type="CDD" id="cd05304">
    <property type="entry name" value="Rubrum_tdh"/>
    <property type="match status" value="1"/>
</dbReference>
<dbReference type="RefSeq" id="WP_216008674.1">
    <property type="nucleotide sequence ID" value="NZ_JAHKPV010000019.1"/>
</dbReference>
<dbReference type="InterPro" id="IPR007886">
    <property type="entry name" value="AlaDH/PNT_N"/>
</dbReference>
<dbReference type="InterPro" id="IPR007698">
    <property type="entry name" value="AlaDH/PNT_NAD(H)-bd"/>
</dbReference>
<evidence type="ECO:0000256" key="4">
    <source>
        <dbReference type="ARBA" id="ARBA00022741"/>
    </source>
</evidence>
<evidence type="ECO:0000256" key="8">
    <source>
        <dbReference type="ARBA" id="ARBA00048202"/>
    </source>
</evidence>
<feature type="domain" description="Alanine dehydrogenase/pyridine nucleotide transhydrogenase N-terminal" evidence="10">
    <location>
        <begin position="4"/>
        <end position="139"/>
    </location>
</feature>
<gene>
    <name evidence="11" type="ORF">KO508_12720</name>
</gene>
<name>A0ABS6ADB4_9GAMM</name>
<dbReference type="Proteomes" id="UP000753376">
    <property type="component" value="Unassembled WGS sequence"/>
</dbReference>
<evidence type="ECO:0000313" key="11">
    <source>
        <dbReference type="EMBL" id="MBU2874864.1"/>
    </source>
</evidence>
<sequence>MKISVMRERHPSGGRVALTPANVSALKKLGCQIFVETGAGDAASFSNDNYQEAGAEILESRAQLLEKGEIILCVDASREEALADLKACHICIGLMDPLSNCDRFSNLAKRGITTISLELVPRISRAQSMDALSSIATLAGYKAVLMAASHAPRIFPMMMTAAGTLSPSRVFIMGAGVAGLQAAATAKRLGAVVEAYDIRPAAREQILSVGAKPVELDLDTSSAEGQGGYASKQDEDFLKRQREQMSTVLAQQDVVITTAAIPGAKAPILITEEMVKGMKPGAVIVDLAAERGGNCELSKAGETVTAYGVTILGPIDIAASLPNHASQMFGRNVESLLEHLLDEEGRLTLDFEDEILDQTVITHEGEVRATRIRERLTPLIQPQEAIA</sequence>
<evidence type="ECO:0000256" key="1">
    <source>
        <dbReference type="ARBA" id="ARBA00003943"/>
    </source>
</evidence>
<dbReference type="SMART" id="SM01002">
    <property type="entry name" value="AlaDh_PNT_C"/>
    <property type="match status" value="1"/>
</dbReference>
<evidence type="ECO:0000259" key="9">
    <source>
        <dbReference type="SMART" id="SM01002"/>
    </source>
</evidence>
<accession>A0ABS6ADB4</accession>
<dbReference type="GO" id="GO:0016491">
    <property type="term" value="F:oxidoreductase activity"/>
    <property type="evidence" value="ECO:0007669"/>
    <property type="project" value="UniProtKB-KW"/>
</dbReference>
<evidence type="ECO:0000256" key="5">
    <source>
        <dbReference type="ARBA" id="ARBA00022857"/>
    </source>
</evidence>
<keyword evidence="4" id="KW-0547">Nucleotide-binding</keyword>
<dbReference type="InterPro" id="IPR008143">
    <property type="entry name" value="Ala_DH/PNT_CS2"/>
</dbReference>
<evidence type="ECO:0000256" key="6">
    <source>
        <dbReference type="ARBA" id="ARBA00022967"/>
    </source>
</evidence>
<organism evidence="11 12">
    <name type="scientific">Marinobacter salexigens</name>
    <dbReference type="NCBI Taxonomy" id="1925763"/>
    <lineage>
        <taxon>Bacteria</taxon>
        <taxon>Pseudomonadati</taxon>
        <taxon>Pseudomonadota</taxon>
        <taxon>Gammaproteobacteria</taxon>
        <taxon>Pseudomonadales</taxon>
        <taxon>Marinobacteraceae</taxon>
        <taxon>Marinobacter</taxon>
    </lineage>
</organism>
<dbReference type="PANTHER" id="PTHR10160">
    <property type="entry name" value="NAD(P) TRANSHYDROGENASE"/>
    <property type="match status" value="1"/>
</dbReference>
<evidence type="ECO:0000256" key="3">
    <source>
        <dbReference type="ARBA" id="ARBA00012943"/>
    </source>
</evidence>
<dbReference type="PROSITE" id="PS00837">
    <property type="entry name" value="ALADH_PNT_2"/>
    <property type="match status" value="1"/>
</dbReference>
<dbReference type="EC" id="7.1.1.1" evidence="3"/>
<proteinExistence type="inferred from homology"/>
<evidence type="ECO:0000256" key="2">
    <source>
        <dbReference type="ARBA" id="ARBA00005689"/>
    </source>
</evidence>
<keyword evidence="5" id="KW-0521">NADP</keyword>
<comment type="similarity">
    <text evidence="2">Belongs to the AlaDH/PNT family.</text>
</comment>
<feature type="domain" description="Alanine dehydrogenase/pyridine nucleotide transhydrogenase NAD(H)-binding" evidence="9">
    <location>
        <begin position="148"/>
        <end position="313"/>
    </location>
</feature>
<protein>
    <recommendedName>
        <fullName evidence="3">proton-translocating NAD(P)(+) transhydrogenase</fullName>
        <ecNumber evidence="3">7.1.1.1</ecNumber>
    </recommendedName>
</protein>
<evidence type="ECO:0000313" key="12">
    <source>
        <dbReference type="Proteomes" id="UP000753376"/>
    </source>
</evidence>
<keyword evidence="11" id="KW-0560">Oxidoreductase</keyword>
<evidence type="ECO:0000259" key="10">
    <source>
        <dbReference type="SMART" id="SM01003"/>
    </source>
</evidence>
<dbReference type="SMART" id="SM01003">
    <property type="entry name" value="AlaDh_PNT_N"/>
    <property type="match status" value="1"/>
</dbReference>
<reference evidence="11 12" key="1">
    <citation type="submission" date="2021-05" db="EMBL/GenBank/DDBJ databases">
        <title>Draft genomes of bacteria isolated from model marine particles.</title>
        <authorList>
            <person name="Datta M.S."/>
            <person name="Schwartzman J.A."/>
            <person name="Enke T.N."/>
            <person name="Saavedra J."/>
            <person name="Cermak N."/>
            <person name="Cordero O.X."/>
        </authorList>
    </citation>
    <scope>NUCLEOTIDE SEQUENCE [LARGE SCALE GENOMIC DNA]</scope>
    <source>
        <strain evidence="11 12">D2M19</strain>
    </source>
</reference>
<dbReference type="Pfam" id="PF01262">
    <property type="entry name" value="AlaDh_PNT_C"/>
    <property type="match status" value="1"/>
</dbReference>
<evidence type="ECO:0000256" key="7">
    <source>
        <dbReference type="ARBA" id="ARBA00023027"/>
    </source>
</evidence>